<dbReference type="Gene3D" id="3.40.50.300">
    <property type="entry name" value="P-loop containing nucleotide triphosphate hydrolases"/>
    <property type="match status" value="2"/>
</dbReference>
<dbReference type="GO" id="GO:0050832">
    <property type="term" value="P:defense response to fungus"/>
    <property type="evidence" value="ECO:0007669"/>
    <property type="project" value="UniProtKB-KW"/>
</dbReference>
<protein>
    <recommendedName>
        <fullName evidence="7">TIR domain-containing protein</fullName>
    </recommendedName>
</protein>
<evidence type="ECO:0000256" key="3">
    <source>
        <dbReference type="ARBA" id="ARBA00022614"/>
    </source>
</evidence>
<dbReference type="SUPFAM" id="SSF46785">
    <property type="entry name" value="Winged helix' DNA-binding domain"/>
    <property type="match status" value="1"/>
</dbReference>
<dbReference type="EMBL" id="CAADRP010000225">
    <property type="protein sequence ID" value="VFU25420.1"/>
    <property type="molecule type" value="Genomic_DNA"/>
</dbReference>
<evidence type="ECO:0000256" key="1">
    <source>
        <dbReference type="ARBA" id="ARBA00022529"/>
    </source>
</evidence>
<dbReference type="InterPro" id="IPR027417">
    <property type="entry name" value="P-loop_NTPase"/>
</dbReference>
<dbReference type="Gene3D" id="3.30.30.10">
    <property type="entry name" value="Knottin, scorpion toxin-like"/>
    <property type="match status" value="2"/>
</dbReference>
<name>A0A6N2KQB0_SALVM</name>
<dbReference type="GO" id="GO:0007165">
    <property type="term" value="P:signal transduction"/>
    <property type="evidence" value="ECO:0007669"/>
    <property type="project" value="InterPro"/>
</dbReference>
<keyword evidence="1" id="KW-0929">Antimicrobial</keyword>
<dbReference type="InterPro" id="IPR000157">
    <property type="entry name" value="TIR_dom"/>
</dbReference>
<dbReference type="SMART" id="SM00255">
    <property type="entry name" value="TIR"/>
    <property type="match status" value="1"/>
</dbReference>
<keyword evidence="2" id="KW-0295">Fungicide</keyword>
<dbReference type="Pfam" id="PF01582">
    <property type="entry name" value="TIR"/>
    <property type="match status" value="1"/>
</dbReference>
<dbReference type="InterPro" id="IPR002182">
    <property type="entry name" value="NB-ARC"/>
</dbReference>
<evidence type="ECO:0000259" key="7">
    <source>
        <dbReference type="PROSITE" id="PS50104"/>
    </source>
</evidence>
<dbReference type="InterPro" id="IPR044974">
    <property type="entry name" value="Disease_R_plants"/>
</dbReference>
<dbReference type="PRINTS" id="PR00364">
    <property type="entry name" value="DISEASERSIST"/>
</dbReference>
<dbReference type="SUPFAM" id="SSF52200">
    <property type="entry name" value="Toll/Interleukin receptor TIR domain"/>
    <property type="match status" value="1"/>
</dbReference>
<dbReference type="InterPro" id="IPR008176">
    <property type="entry name" value="Defensin_plant"/>
</dbReference>
<evidence type="ECO:0000256" key="2">
    <source>
        <dbReference type="ARBA" id="ARBA00022577"/>
    </source>
</evidence>
<dbReference type="Gene3D" id="1.10.8.430">
    <property type="entry name" value="Helical domain of apoptotic protease-activating factors"/>
    <property type="match status" value="2"/>
</dbReference>
<accession>A0A6N2KQB0</accession>
<evidence type="ECO:0000256" key="6">
    <source>
        <dbReference type="SAM" id="SignalP"/>
    </source>
</evidence>
<evidence type="ECO:0000313" key="8">
    <source>
        <dbReference type="EMBL" id="VFU25420.1"/>
    </source>
</evidence>
<dbReference type="InterPro" id="IPR036390">
    <property type="entry name" value="WH_DNA-bd_sf"/>
</dbReference>
<dbReference type="InterPro" id="IPR058192">
    <property type="entry name" value="WHD_ROQ1-like"/>
</dbReference>
<dbReference type="SUPFAM" id="SSF52540">
    <property type="entry name" value="P-loop containing nucleoside triphosphate hydrolases"/>
    <property type="match status" value="2"/>
</dbReference>
<evidence type="ECO:0000256" key="5">
    <source>
        <dbReference type="ARBA" id="ARBA00022821"/>
    </source>
</evidence>
<dbReference type="SMART" id="SM00505">
    <property type="entry name" value="Knot1"/>
    <property type="match status" value="1"/>
</dbReference>
<evidence type="ECO:0000256" key="4">
    <source>
        <dbReference type="ARBA" id="ARBA00022737"/>
    </source>
</evidence>
<reference evidence="8" key="1">
    <citation type="submission" date="2019-03" db="EMBL/GenBank/DDBJ databases">
        <authorList>
            <person name="Mank J."/>
            <person name="Almeida P."/>
        </authorList>
    </citation>
    <scope>NUCLEOTIDE SEQUENCE</scope>
    <source>
        <strain evidence="8">78183</strain>
    </source>
</reference>
<dbReference type="GO" id="GO:0043531">
    <property type="term" value="F:ADP binding"/>
    <property type="evidence" value="ECO:0007669"/>
    <property type="project" value="InterPro"/>
</dbReference>
<dbReference type="AlphaFoldDB" id="A0A6N2KQB0"/>
<feature type="domain" description="TIR" evidence="7">
    <location>
        <begin position="472"/>
        <end position="627"/>
    </location>
</feature>
<dbReference type="InterPro" id="IPR035897">
    <property type="entry name" value="Toll_tir_struct_dom_sf"/>
</dbReference>
<sequence>MEKKCYGLLLLLLLVLVSQEMVVPAEARVCLSQSHKYKGTCLRGNNCANVCKTEGFPGGDCRGLRRRCFCSKPYSAGDAGCDMEKKCYGLLLLLLLVLASQEMVVPAEARVCLSQSHNYKGPCLRGHNCANVFPAVSAEDSAAAVFAPSLKRWWCQLMLGFACHRAIILRAHVRRTIIVLGCAGMKVSPVEDARDSVAEQSNGLVILQEQLLHDILKLNGATIKNADRGMVLIKERLCHKRVIIVVDDVAQQYQLNALVGERSWFGPGSRVIITTKDERLLLKVDRKFKVEELKRDASLQLFSWHAFRDNKPSKDYAELSNDVVDYCGGIPLALEVLGSSLSAKNKSRWKCVIDKLRIIPNHDIQEKLRICFDRLDDRKLQKTFLDLACFFIGRNKEYVSHVLEARCGYNPEDDLGILSERSLIKVNAFGEISMHNLLRDMGREIIHKESPDHPGKRSRIWQHEDAWNVLRKQMLIWICWLECPLKSFPSDLMLDKLVVLEMQYRVHTFLDENEIPRGEEISKHLLKAIQESKISIVIFSKGYASTRWCLNELVEILKCKNRKTGQIVLPIFYDIDPSNVKEWRKALEEAGNLSGWNLNDMENRCFLSNINETSEQPNGLAHLQEQLLHDILKQNVATINNADRGMVLIKERLCHKRVIVVVDDVAQQYQLNALVGERSWFGPGSRVIITTKDERLLLKVDRKFKVEELKRDASLQLFSWHAFRDNKPSKDYVELSNDVVDYCGGIPLALEVLGSSLSAKKQSRWKCVLDKLRIIPNHDIQEKLRICFDKLDDHELQKTFLDLACFFIGRKKEYLIWICWLECPLKSFPSDLMLDNLVVLEMQYSLRGLAAR</sequence>
<dbReference type="InterPro" id="IPR036574">
    <property type="entry name" value="Scorpion_toxin-like_sf"/>
</dbReference>
<dbReference type="CDD" id="cd00107">
    <property type="entry name" value="Knot1"/>
    <property type="match status" value="1"/>
</dbReference>
<proteinExistence type="predicted"/>
<keyword evidence="3" id="KW-0433">Leucine-rich repeat</keyword>
<dbReference type="PROSITE" id="PS00940">
    <property type="entry name" value="GAMMA_THIONIN"/>
    <property type="match status" value="1"/>
</dbReference>
<feature type="chain" id="PRO_5026806038" description="TIR domain-containing protein" evidence="6">
    <location>
        <begin position="28"/>
        <end position="852"/>
    </location>
</feature>
<dbReference type="Pfam" id="PF23282">
    <property type="entry name" value="WHD_ROQ1"/>
    <property type="match status" value="1"/>
</dbReference>
<dbReference type="GO" id="GO:0031640">
    <property type="term" value="P:killing of cells of another organism"/>
    <property type="evidence" value="ECO:0007669"/>
    <property type="project" value="UniProtKB-KW"/>
</dbReference>
<dbReference type="PROSITE" id="PS50104">
    <property type="entry name" value="TIR"/>
    <property type="match status" value="1"/>
</dbReference>
<dbReference type="Pfam" id="PF00304">
    <property type="entry name" value="Gamma-thionin"/>
    <property type="match status" value="1"/>
</dbReference>
<feature type="signal peptide" evidence="6">
    <location>
        <begin position="1"/>
        <end position="27"/>
    </location>
</feature>
<keyword evidence="4" id="KW-0677">Repeat</keyword>
<dbReference type="InterPro" id="IPR042197">
    <property type="entry name" value="Apaf_helical"/>
</dbReference>
<gene>
    <name evidence="8" type="ORF">SVIM_LOCUS59046</name>
</gene>
<dbReference type="InterPro" id="IPR003614">
    <property type="entry name" value="Knottins"/>
</dbReference>
<dbReference type="PANTHER" id="PTHR11017">
    <property type="entry name" value="LEUCINE-RICH REPEAT-CONTAINING PROTEIN"/>
    <property type="match status" value="1"/>
</dbReference>
<keyword evidence="6" id="KW-0732">Signal</keyword>
<keyword evidence="5" id="KW-0611">Plant defense</keyword>
<organism evidence="8">
    <name type="scientific">Salix viminalis</name>
    <name type="common">Common osier</name>
    <name type="synonym">Basket willow</name>
    <dbReference type="NCBI Taxonomy" id="40686"/>
    <lineage>
        <taxon>Eukaryota</taxon>
        <taxon>Viridiplantae</taxon>
        <taxon>Streptophyta</taxon>
        <taxon>Embryophyta</taxon>
        <taxon>Tracheophyta</taxon>
        <taxon>Spermatophyta</taxon>
        <taxon>Magnoliopsida</taxon>
        <taxon>eudicotyledons</taxon>
        <taxon>Gunneridae</taxon>
        <taxon>Pentapetalae</taxon>
        <taxon>rosids</taxon>
        <taxon>fabids</taxon>
        <taxon>Malpighiales</taxon>
        <taxon>Salicaceae</taxon>
        <taxon>Saliceae</taxon>
        <taxon>Salix</taxon>
    </lineage>
</organism>
<dbReference type="SUPFAM" id="SSF57095">
    <property type="entry name" value="Scorpion toxin-like"/>
    <property type="match status" value="1"/>
</dbReference>
<dbReference type="Gene3D" id="3.40.50.10140">
    <property type="entry name" value="Toll/interleukin-1 receptor homology (TIR) domain"/>
    <property type="match status" value="1"/>
</dbReference>
<dbReference type="PANTHER" id="PTHR11017:SF271">
    <property type="entry name" value="DISEASE RESISTANCE PROTEIN (TIR-NBS-LRR CLASS) FAMILY"/>
    <property type="match status" value="1"/>
</dbReference>
<dbReference type="Pfam" id="PF00931">
    <property type="entry name" value="NB-ARC"/>
    <property type="match status" value="2"/>
</dbReference>